<gene>
    <name evidence="1" type="ORF">SDC9_134022</name>
</gene>
<organism evidence="1">
    <name type="scientific">bioreactor metagenome</name>
    <dbReference type="NCBI Taxonomy" id="1076179"/>
    <lineage>
        <taxon>unclassified sequences</taxon>
        <taxon>metagenomes</taxon>
        <taxon>ecological metagenomes</taxon>
    </lineage>
</organism>
<comment type="caution">
    <text evidence="1">The sequence shown here is derived from an EMBL/GenBank/DDBJ whole genome shotgun (WGS) entry which is preliminary data.</text>
</comment>
<proteinExistence type="predicted"/>
<sequence length="146" mass="16310">MCTNPSEQTRERNRSVSCWASGPADGFPTHPHGQWNSAAGCKVKIFPHYQESVWLLEGSLPRVIQNFKQTVYSLCRCEPAGPGPCRATPAAGIGVRLFCAVKIGFNQRFPRYLHTPLQCRSVAKTPKFGGTFMQSTKIEQQESIFY</sequence>
<accession>A0A645DCH7</accession>
<reference evidence="1" key="1">
    <citation type="submission" date="2019-08" db="EMBL/GenBank/DDBJ databases">
        <authorList>
            <person name="Kucharzyk K."/>
            <person name="Murdoch R.W."/>
            <person name="Higgins S."/>
            <person name="Loffler F."/>
        </authorList>
    </citation>
    <scope>NUCLEOTIDE SEQUENCE</scope>
</reference>
<name>A0A645DCH7_9ZZZZ</name>
<dbReference type="AlphaFoldDB" id="A0A645DCH7"/>
<dbReference type="EMBL" id="VSSQ01034855">
    <property type="protein sequence ID" value="MPM86929.1"/>
    <property type="molecule type" value="Genomic_DNA"/>
</dbReference>
<evidence type="ECO:0000313" key="1">
    <source>
        <dbReference type="EMBL" id="MPM86929.1"/>
    </source>
</evidence>
<protein>
    <submittedName>
        <fullName evidence="1">Uncharacterized protein</fullName>
    </submittedName>
</protein>